<proteinExistence type="predicted"/>
<reference evidence="2" key="1">
    <citation type="journal article" date="2023" name="Mol. Phylogenet. Evol.">
        <title>Genome-scale phylogeny and comparative genomics of the fungal order Sordariales.</title>
        <authorList>
            <person name="Hensen N."/>
            <person name="Bonometti L."/>
            <person name="Westerberg I."/>
            <person name="Brannstrom I.O."/>
            <person name="Guillou S."/>
            <person name="Cros-Aarteil S."/>
            <person name="Calhoun S."/>
            <person name="Haridas S."/>
            <person name="Kuo A."/>
            <person name="Mondo S."/>
            <person name="Pangilinan J."/>
            <person name="Riley R."/>
            <person name="LaButti K."/>
            <person name="Andreopoulos B."/>
            <person name="Lipzen A."/>
            <person name="Chen C."/>
            <person name="Yan M."/>
            <person name="Daum C."/>
            <person name="Ng V."/>
            <person name="Clum A."/>
            <person name="Steindorff A."/>
            <person name="Ohm R.A."/>
            <person name="Martin F."/>
            <person name="Silar P."/>
            <person name="Natvig D.O."/>
            <person name="Lalanne C."/>
            <person name="Gautier V."/>
            <person name="Ament-Velasquez S.L."/>
            <person name="Kruys A."/>
            <person name="Hutchinson M.I."/>
            <person name="Powell A.J."/>
            <person name="Barry K."/>
            <person name="Miller A.N."/>
            <person name="Grigoriev I.V."/>
            <person name="Debuchy R."/>
            <person name="Gladieux P."/>
            <person name="Hiltunen Thoren M."/>
            <person name="Johannesson H."/>
        </authorList>
    </citation>
    <scope>NUCLEOTIDE SEQUENCE</scope>
    <source>
        <strain evidence="2">PSN243</strain>
    </source>
</reference>
<keyword evidence="3" id="KW-1185">Reference proteome</keyword>
<dbReference type="InterPro" id="IPR052957">
    <property type="entry name" value="Auxin_embryo_med"/>
</dbReference>
<name>A0AAV9GTK0_9PEZI</name>
<protein>
    <recommendedName>
        <fullName evidence="4">Protein NO VEIN C-terminal domain-containing protein</fullName>
    </recommendedName>
</protein>
<dbReference type="PANTHER" id="PTHR32387">
    <property type="entry name" value="WU:FJ29H11"/>
    <property type="match status" value="1"/>
</dbReference>
<dbReference type="Proteomes" id="UP001321760">
    <property type="component" value="Unassembled WGS sequence"/>
</dbReference>
<reference evidence="2" key="2">
    <citation type="submission" date="2023-05" db="EMBL/GenBank/DDBJ databases">
        <authorList>
            <consortium name="Lawrence Berkeley National Laboratory"/>
            <person name="Steindorff A."/>
            <person name="Hensen N."/>
            <person name="Bonometti L."/>
            <person name="Westerberg I."/>
            <person name="Brannstrom I.O."/>
            <person name="Guillou S."/>
            <person name="Cros-Aarteil S."/>
            <person name="Calhoun S."/>
            <person name="Haridas S."/>
            <person name="Kuo A."/>
            <person name="Mondo S."/>
            <person name="Pangilinan J."/>
            <person name="Riley R."/>
            <person name="Labutti K."/>
            <person name="Andreopoulos B."/>
            <person name="Lipzen A."/>
            <person name="Chen C."/>
            <person name="Yanf M."/>
            <person name="Daum C."/>
            <person name="Ng V."/>
            <person name="Clum A."/>
            <person name="Ohm R."/>
            <person name="Martin F."/>
            <person name="Silar P."/>
            <person name="Natvig D."/>
            <person name="Lalanne C."/>
            <person name="Gautier V."/>
            <person name="Ament-Velasquez S.L."/>
            <person name="Kruys A."/>
            <person name="Hutchinson M.I."/>
            <person name="Powell A.J."/>
            <person name="Barry K."/>
            <person name="Miller A.N."/>
            <person name="Grigoriev I.V."/>
            <person name="Debuchy R."/>
            <person name="Gladieux P."/>
            <person name="Thoren M.H."/>
            <person name="Johannesson H."/>
        </authorList>
    </citation>
    <scope>NUCLEOTIDE SEQUENCE</scope>
    <source>
        <strain evidence="2">PSN243</strain>
    </source>
</reference>
<feature type="region of interest" description="Disordered" evidence="1">
    <location>
        <begin position="1298"/>
        <end position="1333"/>
    </location>
</feature>
<dbReference type="EMBL" id="MU865925">
    <property type="protein sequence ID" value="KAK4452224.1"/>
    <property type="molecule type" value="Genomic_DNA"/>
</dbReference>
<evidence type="ECO:0000313" key="3">
    <source>
        <dbReference type="Proteomes" id="UP001321760"/>
    </source>
</evidence>
<dbReference type="PANTHER" id="PTHR32387:SF0">
    <property type="entry name" value="PROTEIN NO VEIN"/>
    <property type="match status" value="1"/>
</dbReference>
<organism evidence="2 3">
    <name type="scientific">Podospora aff. communis PSN243</name>
    <dbReference type="NCBI Taxonomy" id="3040156"/>
    <lineage>
        <taxon>Eukaryota</taxon>
        <taxon>Fungi</taxon>
        <taxon>Dikarya</taxon>
        <taxon>Ascomycota</taxon>
        <taxon>Pezizomycotina</taxon>
        <taxon>Sordariomycetes</taxon>
        <taxon>Sordariomycetidae</taxon>
        <taxon>Sordariales</taxon>
        <taxon>Podosporaceae</taxon>
        <taxon>Podospora</taxon>
    </lineage>
</organism>
<feature type="compositionally biased region" description="Low complexity" evidence="1">
    <location>
        <begin position="1308"/>
        <end position="1323"/>
    </location>
</feature>
<evidence type="ECO:0000313" key="2">
    <source>
        <dbReference type="EMBL" id="KAK4452224.1"/>
    </source>
</evidence>
<comment type="caution">
    <text evidence="2">The sequence shown here is derived from an EMBL/GenBank/DDBJ whole genome shotgun (WGS) entry which is preliminary data.</text>
</comment>
<gene>
    <name evidence="2" type="ORF">QBC34DRAFT_457252</name>
</gene>
<sequence length="1594" mass="178283">MAQPTTPAAAVAAARELIESIASDHGHLADEVYSGMDPATRRRVKEALDQKDQLIGSTVMFASFFELLQNADDNSFQRVTAAGHEAYLAFCVYHDRIIVDCNEDGFDEANIRTICIGFKSVFKVAWKVHIQSGRFSLCFKHRPGDSGMGMISPQWLDAEALSAPVTRMTFTLHDDGDGDDGNVRAAQRKSIADELEQLQSSMMLFLKNIKRIEVRFFDRANTETKSFIMTRSGCAHPNRAILDTLWTTKGADGKHEVERSKMNFHLTRTSWTGLARNENRTFSPAEEISRAYSKAEVVLAFPLDENSVPLDQSQSIFAFLPVRQVGFNFLIHSDFVTNANREDIVTSSLRNEGIRTCIALSFVTAAKEMCRDSWLRFQWMRFLPALTGNHINDIFWGGFVNHLKEALITAEVMIPYLEKGPLRTIGQVKTFPSTPSFLDQHGRPLSDDLSGQAGLFISKCYKDSDLDLLTPYGLGPLSIEDMANRLSADLEQKTSKMRSSNTDHDWHSRAARLVKHLLCRLARSHMQHIMRLRLLPLDNKEWTSVDGCESPIYLPTSSNGTEIPPGLDLRLISAGPAADPDRKRLFLALGVKSATDNDIRLLVLEQYETKWPQQEESVAWLRFLYLTQLSQPGSTAGYEHVSIVSWAGENCDVKTTDVYFPDDTCQYGAAKLSLDVNFLHPDFLKDPPAISDEVLHVAQHLPGKLLGLGCHLWPYEGNEVLKRDAIRGKFSEMEVLCEGGRKYPLRSTILPTAALKSLSARFLRENEHLPFLNLKNTCWDEKTAGFEFLEILGVQKEESLKFYIGMLRYIATQTPDASMLKDWPRLLGLYKSIHGLCIASNNIEQVRKAIRSEFNGTKMIYVPKSNGHGSGIWASPETCLLDAPADFKHKVPAAAAYNQASDTAAADLGIVNGFFRDTLAIPRLSWRDYIAELTYLRDNKINRCSSIEMQYRRLKDVQFNANGIGMLRELFNNNNLIYYVAGDRYFWCHLSHCLWSPGNSVQGRFNLAQVYDNNLEPFFVDRLQVTRLTVDLVYGELLIFGDRQTPIQDGAISNTLAPGPLLEKNLLPIKHPDGKVLLLPPSAGFTIIDRAGTMAQFRGVVKTLDFTMDEVHALEPFLKWMGLEHRYLSRMVEEMPALGSGKKVRVSEPRYNLRKKAHGLFRVAKYFRSPKYSDNGQALYDLLRKSETCETDIILTQFTITIDNKTRTIQRSQGDVYLYGGDGTLPLTVFIPQDERAQDICVQHSLPRELVKWFMADPKGKASQAVTSDKAVGVVKGLLNARLSSVASILTQEGIHEVDVENEDVEDTASSPSRSRSTSPATPEGVFTPTKSSAVVDTPMTDAFATPSGSFFSGSYPPVSRQLFGSTGGRGSRDPQSPAADNLYRELLDHMIRTGQRVEFPDQSVLGASQVSTELAKGSAGGGVSSACSSASFSNFQLGAAGELFVFEMLKKLGSSIPGFCWPNWMSAIKKEVKVHPDYATAESWGDGIEEADLQYSDTSGSLTALLISKGHLEAETWTGKRSHYHFEVKSTPRHCSQPFYMSGLQYRKMIEMNTEGQTSVYIIFRLFNMFTDKINVKLYVDPAELERQGELDF</sequence>
<evidence type="ECO:0008006" key="4">
    <source>
        <dbReference type="Google" id="ProtNLM"/>
    </source>
</evidence>
<evidence type="ECO:0000256" key="1">
    <source>
        <dbReference type="SAM" id="MobiDB-lite"/>
    </source>
</evidence>
<accession>A0AAV9GTK0</accession>